<organism evidence="1 2">
    <name type="scientific">Novosphingobium lindaniclasticum LE124</name>
    <dbReference type="NCBI Taxonomy" id="1096930"/>
    <lineage>
        <taxon>Bacteria</taxon>
        <taxon>Pseudomonadati</taxon>
        <taxon>Pseudomonadota</taxon>
        <taxon>Alphaproteobacteria</taxon>
        <taxon>Sphingomonadales</taxon>
        <taxon>Sphingomonadaceae</taxon>
        <taxon>Novosphingobium</taxon>
    </lineage>
</organism>
<sequence>MSEGARDETDALARCVGAIVDVLIDESRPDLPPCDRRTVVDYVRATLAAMPDHFRLGFRLLALAFDITALPAHGHRFSRLAPAERRAHLEAWRGSRLGFRRSMIAFYTTFACYGLYSLPRAQDRAPVAKIAA</sequence>
<evidence type="ECO:0000313" key="2">
    <source>
        <dbReference type="Proteomes" id="UP000015527"/>
    </source>
</evidence>
<protein>
    <submittedName>
        <fullName evidence="1">Uncharacterized protein</fullName>
    </submittedName>
</protein>
<accession>T0HSP5</accession>
<comment type="caution">
    <text evidence="1">The sequence shown here is derived from an EMBL/GenBank/DDBJ whole genome shotgun (WGS) entry which is preliminary data.</text>
</comment>
<dbReference type="RefSeq" id="WP_021234050.1">
    <property type="nucleotide sequence ID" value="NZ_ATHL01000076.1"/>
</dbReference>
<reference evidence="1 2" key="1">
    <citation type="journal article" date="2013" name="Genome Announc.">
        <title>Genome Sequence of Novosphingobium lindaniclasticum LE124T, Isolated from a Hexachlorocyclohexane Dumpsite.</title>
        <authorList>
            <person name="Saxena A."/>
            <person name="Nayyar N."/>
            <person name="Sangwan N."/>
            <person name="Kumari R."/>
            <person name="Khurana J.P."/>
            <person name="Lal R."/>
        </authorList>
    </citation>
    <scope>NUCLEOTIDE SEQUENCE [LARGE SCALE GENOMIC DNA]</scope>
    <source>
        <strain evidence="1 2">LE124</strain>
    </source>
</reference>
<evidence type="ECO:0000313" key="1">
    <source>
        <dbReference type="EMBL" id="EQB15158.1"/>
    </source>
</evidence>
<dbReference type="PATRIC" id="fig|1096930.3.peg.2183"/>
<keyword evidence="2" id="KW-1185">Reference proteome</keyword>
<proteinExistence type="predicted"/>
<dbReference type="Proteomes" id="UP000015527">
    <property type="component" value="Unassembled WGS sequence"/>
</dbReference>
<dbReference type="OrthoDB" id="8419802at2"/>
<dbReference type="EMBL" id="ATHL01000076">
    <property type="protein sequence ID" value="EQB15158.1"/>
    <property type="molecule type" value="Genomic_DNA"/>
</dbReference>
<dbReference type="AlphaFoldDB" id="T0HSP5"/>
<gene>
    <name evidence="1" type="ORF">L284_11015</name>
</gene>
<name>T0HSP5_9SPHN</name>